<dbReference type="Gene3D" id="3.10.110.10">
    <property type="entry name" value="Ubiquitin Conjugating Enzyme"/>
    <property type="match status" value="1"/>
</dbReference>
<dbReference type="Proteomes" id="UP000054408">
    <property type="component" value="Unassembled WGS sequence"/>
</dbReference>
<gene>
    <name evidence="2" type="ORF">AMSG_05887</name>
</gene>
<protein>
    <submittedName>
        <fullName evidence="2">Ubiquitin carrier protein</fullName>
    </submittedName>
</protein>
<sequence>MAAGTLERAVQRLAANYEEVLAASELHYISAAPLESDMLVWHGNVVAADGPYAGIVLHLVLSFSTDFPASPPRINLATYVLHPNVVDDYVCADFLRLSDKAYSGWSSGYSVFTILMQLQSFLTDGVRIAVADKSSDDVGPSGGTVSFAVSKSQLRRMREEAAAHTCLSCGHAPGAPHPPIPALGGNLAASAGSDLAQRLLSSDLHRLRLNSRCFFSKATYRDAVLGYGVSVEYYSKASRRRGRRRSPIKRIHTELDILSWAAFSADGVRTTPVTKRAFSHFMPMYINSDHGGRAYDIVRTSMARMCKPRPEHIPAFQPPMALDVLPALMDTTVVSVMSSDEVMSWRRLEGYCIFHRWMIYFAAEYPELSEAASKLIAAFKLKPESRTKAVVPSLGYFIPLLTITDHAFDDIREEYVGESLVRNVFWAVSKYPQLAYADDHDARGEPFDRLALTFDANAVSLRHLCFHVYFSKTFASSVDRAATARDYDALLGRPPEGAREALRLECERIRAIPDFESLFAHIGFPLSRNEIHDWLLLALHESLDRDYHRSESDTGTSSGFATAPYEFDASVNGSSSTDGDFYSCE</sequence>
<dbReference type="InterPro" id="IPR050113">
    <property type="entry name" value="Ub_conjugating_enzyme"/>
</dbReference>
<dbReference type="OrthoDB" id="109543at2759"/>
<keyword evidence="3" id="KW-1185">Reference proteome</keyword>
<dbReference type="PANTHER" id="PTHR24067">
    <property type="entry name" value="UBIQUITIN-CONJUGATING ENZYME E2"/>
    <property type="match status" value="1"/>
</dbReference>
<dbReference type="RefSeq" id="XP_013757273.1">
    <property type="nucleotide sequence ID" value="XM_013901819.1"/>
</dbReference>
<dbReference type="Pfam" id="PF00179">
    <property type="entry name" value="UQ_con"/>
    <property type="match status" value="1"/>
</dbReference>
<feature type="domain" description="UBC core" evidence="1">
    <location>
        <begin position="8"/>
        <end position="166"/>
    </location>
</feature>
<evidence type="ECO:0000259" key="1">
    <source>
        <dbReference type="PROSITE" id="PS50127"/>
    </source>
</evidence>
<accession>A0A0L0DCR7</accession>
<dbReference type="InterPro" id="IPR016135">
    <property type="entry name" value="UBQ-conjugating_enzyme/RWD"/>
</dbReference>
<dbReference type="SUPFAM" id="SSF54495">
    <property type="entry name" value="UBC-like"/>
    <property type="match status" value="1"/>
</dbReference>
<dbReference type="AlphaFoldDB" id="A0A0L0DCR7"/>
<dbReference type="OMA" id="KILAFQV"/>
<dbReference type="InterPro" id="IPR000608">
    <property type="entry name" value="UBC"/>
</dbReference>
<organism evidence="2 3">
    <name type="scientific">Thecamonas trahens ATCC 50062</name>
    <dbReference type="NCBI Taxonomy" id="461836"/>
    <lineage>
        <taxon>Eukaryota</taxon>
        <taxon>Apusozoa</taxon>
        <taxon>Apusomonadida</taxon>
        <taxon>Apusomonadidae</taxon>
        <taxon>Thecamonas</taxon>
    </lineage>
</organism>
<name>A0A0L0DCR7_THETB</name>
<dbReference type="STRING" id="461836.A0A0L0DCR7"/>
<evidence type="ECO:0000313" key="2">
    <source>
        <dbReference type="EMBL" id="KNC50114.1"/>
    </source>
</evidence>
<evidence type="ECO:0000313" key="3">
    <source>
        <dbReference type="Proteomes" id="UP000054408"/>
    </source>
</evidence>
<dbReference type="eggNOG" id="KOG0417">
    <property type="taxonomic scope" value="Eukaryota"/>
</dbReference>
<proteinExistence type="predicted"/>
<dbReference type="CDD" id="cd23955">
    <property type="entry name" value="UBCc_invertebrate"/>
    <property type="match status" value="1"/>
</dbReference>
<dbReference type="SMART" id="SM00212">
    <property type="entry name" value="UBCc"/>
    <property type="match status" value="1"/>
</dbReference>
<dbReference type="EMBL" id="GL349459">
    <property type="protein sequence ID" value="KNC50114.1"/>
    <property type="molecule type" value="Genomic_DNA"/>
</dbReference>
<reference evidence="2 3" key="1">
    <citation type="submission" date="2010-05" db="EMBL/GenBank/DDBJ databases">
        <title>The Genome Sequence of Thecamonas trahens ATCC 50062.</title>
        <authorList>
            <consortium name="The Broad Institute Genome Sequencing Platform"/>
            <person name="Russ C."/>
            <person name="Cuomo C."/>
            <person name="Shea T."/>
            <person name="Young S.K."/>
            <person name="Zeng Q."/>
            <person name="Koehrsen M."/>
            <person name="Haas B."/>
            <person name="Borodovsky M."/>
            <person name="Guigo R."/>
            <person name="Alvarado L."/>
            <person name="Berlin A."/>
            <person name="Bochicchio J."/>
            <person name="Borenstein D."/>
            <person name="Chapman S."/>
            <person name="Chen Z."/>
            <person name="Freedman E."/>
            <person name="Gellesch M."/>
            <person name="Goldberg J."/>
            <person name="Griggs A."/>
            <person name="Gujja S."/>
            <person name="Heilman E."/>
            <person name="Heiman D."/>
            <person name="Hepburn T."/>
            <person name="Howarth C."/>
            <person name="Jen D."/>
            <person name="Larson L."/>
            <person name="Mehta T."/>
            <person name="Park D."/>
            <person name="Pearson M."/>
            <person name="Roberts A."/>
            <person name="Saif S."/>
            <person name="Shenoy N."/>
            <person name="Sisk P."/>
            <person name="Stolte C."/>
            <person name="Sykes S."/>
            <person name="Thomson T."/>
            <person name="Walk T."/>
            <person name="White J."/>
            <person name="Yandava C."/>
            <person name="Burger G."/>
            <person name="Gray M.W."/>
            <person name="Holland P.W.H."/>
            <person name="King N."/>
            <person name="Lang F.B.F."/>
            <person name="Roger A.J."/>
            <person name="Ruiz-Trillo I."/>
            <person name="Lander E."/>
            <person name="Nusbaum C."/>
        </authorList>
    </citation>
    <scope>NUCLEOTIDE SEQUENCE [LARGE SCALE GENOMIC DNA]</scope>
    <source>
        <strain evidence="2 3">ATCC 50062</strain>
    </source>
</reference>
<dbReference type="PROSITE" id="PS50127">
    <property type="entry name" value="UBC_2"/>
    <property type="match status" value="1"/>
</dbReference>
<dbReference type="GeneID" id="25565194"/>